<evidence type="ECO:0000256" key="2">
    <source>
        <dbReference type="ARBA" id="ARBA00022448"/>
    </source>
</evidence>
<keyword evidence="4 7" id="KW-0812">Transmembrane</keyword>
<dbReference type="AlphaFoldDB" id="A0A9D1R695"/>
<gene>
    <name evidence="9" type="ORF">H9742_07065</name>
</gene>
<dbReference type="InterPro" id="IPR000515">
    <property type="entry name" value="MetI-like"/>
</dbReference>
<comment type="subcellular location">
    <subcellularLocation>
        <location evidence="1 7">Cell membrane</location>
        <topology evidence="1 7">Multi-pass membrane protein</topology>
    </subcellularLocation>
</comment>
<reference evidence="9" key="2">
    <citation type="submission" date="2021-04" db="EMBL/GenBank/DDBJ databases">
        <authorList>
            <person name="Gilroy R."/>
        </authorList>
    </citation>
    <scope>NUCLEOTIDE SEQUENCE</scope>
    <source>
        <strain evidence="9">CHK195-6426</strain>
    </source>
</reference>
<reference evidence="9" key="1">
    <citation type="journal article" date="2021" name="PeerJ">
        <title>Extensive microbial diversity within the chicken gut microbiome revealed by metagenomics and culture.</title>
        <authorList>
            <person name="Gilroy R."/>
            <person name="Ravi A."/>
            <person name="Getino M."/>
            <person name="Pursley I."/>
            <person name="Horton D.L."/>
            <person name="Alikhan N.F."/>
            <person name="Baker D."/>
            <person name="Gharbi K."/>
            <person name="Hall N."/>
            <person name="Watson M."/>
            <person name="Adriaenssens E.M."/>
            <person name="Foster-Nyarko E."/>
            <person name="Jarju S."/>
            <person name="Secka A."/>
            <person name="Antonio M."/>
            <person name="Oren A."/>
            <person name="Chaudhuri R.R."/>
            <person name="La Ragione R."/>
            <person name="Hildebrand F."/>
            <person name="Pallen M.J."/>
        </authorList>
    </citation>
    <scope>NUCLEOTIDE SEQUENCE</scope>
    <source>
        <strain evidence="9">CHK195-6426</strain>
    </source>
</reference>
<dbReference type="CDD" id="cd06261">
    <property type="entry name" value="TM_PBP2"/>
    <property type="match status" value="1"/>
</dbReference>
<feature type="transmembrane region" description="Helical" evidence="7">
    <location>
        <begin position="141"/>
        <end position="162"/>
    </location>
</feature>
<feature type="domain" description="ABC transmembrane type-1" evidence="8">
    <location>
        <begin position="95"/>
        <end position="312"/>
    </location>
</feature>
<dbReference type="PANTHER" id="PTHR43227">
    <property type="entry name" value="BLL4140 PROTEIN"/>
    <property type="match status" value="1"/>
</dbReference>
<evidence type="ECO:0000259" key="8">
    <source>
        <dbReference type="PROSITE" id="PS50928"/>
    </source>
</evidence>
<dbReference type="InterPro" id="IPR035906">
    <property type="entry name" value="MetI-like_sf"/>
</dbReference>
<keyword evidence="5 7" id="KW-1133">Transmembrane helix</keyword>
<dbReference type="SUPFAM" id="SSF161098">
    <property type="entry name" value="MetI-like"/>
    <property type="match status" value="1"/>
</dbReference>
<name>A0A9D1R695_9FIRM</name>
<keyword evidence="3" id="KW-1003">Cell membrane</keyword>
<dbReference type="PANTHER" id="PTHR43227:SF11">
    <property type="entry name" value="BLL4140 PROTEIN"/>
    <property type="match status" value="1"/>
</dbReference>
<dbReference type="Proteomes" id="UP000824265">
    <property type="component" value="Unassembled WGS sequence"/>
</dbReference>
<dbReference type="PROSITE" id="PS50928">
    <property type="entry name" value="ABC_TM1"/>
    <property type="match status" value="1"/>
</dbReference>
<dbReference type="GO" id="GO:0005886">
    <property type="term" value="C:plasma membrane"/>
    <property type="evidence" value="ECO:0007669"/>
    <property type="project" value="UniProtKB-SubCell"/>
</dbReference>
<feature type="transmembrane region" description="Helical" evidence="7">
    <location>
        <begin position="35"/>
        <end position="61"/>
    </location>
</feature>
<comment type="caution">
    <text evidence="9">The sequence shown here is derived from an EMBL/GenBank/DDBJ whole genome shotgun (WGS) entry which is preliminary data.</text>
</comment>
<dbReference type="GO" id="GO:0055085">
    <property type="term" value="P:transmembrane transport"/>
    <property type="evidence" value="ECO:0007669"/>
    <property type="project" value="InterPro"/>
</dbReference>
<evidence type="ECO:0000256" key="4">
    <source>
        <dbReference type="ARBA" id="ARBA00022692"/>
    </source>
</evidence>
<dbReference type="Pfam" id="PF00528">
    <property type="entry name" value="BPD_transp_1"/>
    <property type="match status" value="1"/>
</dbReference>
<feature type="transmembrane region" description="Helical" evidence="7">
    <location>
        <begin position="99"/>
        <end position="120"/>
    </location>
</feature>
<evidence type="ECO:0000256" key="5">
    <source>
        <dbReference type="ARBA" id="ARBA00022989"/>
    </source>
</evidence>
<keyword evidence="2 7" id="KW-0813">Transport</keyword>
<feature type="transmembrane region" description="Helical" evidence="7">
    <location>
        <begin position="231"/>
        <end position="253"/>
    </location>
</feature>
<organism evidence="9 10">
    <name type="scientific">Candidatus Acetatifactor stercoripullorum</name>
    <dbReference type="NCBI Taxonomy" id="2838414"/>
    <lineage>
        <taxon>Bacteria</taxon>
        <taxon>Bacillati</taxon>
        <taxon>Bacillota</taxon>
        <taxon>Clostridia</taxon>
        <taxon>Lachnospirales</taxon>
        <taxon>Lachnospiraceae</taxon>
        <taxon>Acetatifactor</taxon>
    </lineage>
</organism>
<dbReference type="Gene3D" id="1.10.3720.10">
    <property type="entry name" value="MetI-like"/>
    <property type="match status" value="1"/>
</dbReference>
<dbReference type="EMBL" id="DXGH01000038">
    <property type="protein sequence ID" value="HIW81278.1"/>
    <property type="molecule type" value="Genomic_DNA"/>
</dbReference>
<feature type="transmembrane region" description="Helical" evidence="7">
    <location>
        <begin position="298"/>
        <end position="316"/>
    </location>
</feature>
<dbReference type="InterPro" id="IPR050809">
    <property type="entry name" value="UgpAE/MalFG_permease"/>
</dbReference>
<sequence length="326" mass="36692">MAVTKQRKAAAAAVGRRTPGAGGKIAVHFKKYYQLWLLALPGIILTLMFSYIPMTGLVIIFKDYNFTDGIFGSPWVGFKNFEFFFANFANAWRATKNTIILNLLYTVCGTIVSVALAVMFNEIRSKKYLKTTQSLSIMPYFISWVVAGGILRALLNYDGGAINNFLMALGMDRVDFYNDPKYWRIILTLCNIWKSAGYNGIIYFSTIAGFDTSLYESAQVDGANLWQRIRYITVPLLKPTIIIMFLLSIGKIMSGDLTMMMSITNLSPMLLDTTDIIDTYVYRSVIGVGDFVMGSAVGLYQSIFGFVLVLFSNWLVGRFDKDYKLF</sequence>
<protein>
    <submittedName>
        <fullName evidence="9">ABC transporter permease subunit</fullName>
    </submittedName>
</protein>
<comment type="similarity">
    <text evidence="7">Belongs to the binding-protein-dependent transport system permease family.</text>
</comment>
<evidence type="ECO:0000313" key="9">
    <source>
        <dbReference type="EMBL" id="HIW81278.1"/>
    </source>
</evidence>
<evidence type="ECO:0000256" key="7">
    <source>
        <dbReference type="RuleBase" id="RU363032"/>
    </source>
</evidence>
<dbReference type="RefSeq" id="WP_318703404.1">
    <property type="nucleotide sequence ID" value="NZ_CALWMU010000003.1"/>
</dbReference>
<accession>A0A9D1R695</accession>
<keyword evidence="6 7" id="KW-0472">Membrane</keyword>
<evidence type="ECO:0000313" key="10">
    <source>
        <dbReference type="Proteomes" id="UP000824265"/>
    </source>
</evidence>
<evidence type="ECO:0000256" key="6">
    <source>
        <dbReference type="ARBA" id="ARBA00023136"/>
    </source>
</evidence>
<evidence type="ECO:0000256" key="3">
    <source>
        <dbReference type="ARBA" id="ARBA00022475"/>
    </source>
</evidence>
<proteinExistence type="inferred from homology"/>
<evidence type="ECO:0000256" key="1">
    <source>
        <dbReference type="ARBA" id="ARBA00004651"/>
    </source>
</evidence>